<dbReference type="InterPro" id="IPR008927">
    <property type="entry name" value="6-PGluconate_DH-like_C_sf"/>
</dbReference>
<gene>
    <name evidence="4" type="ORF">So717_08650</name>
</gene>
<name>A0A640VN77_9RHOB</name>
<protein>
    <submittedName>
        <fullName evidence="4">Mannitol dehydrogenase</fullName>
    </submittedName>
</protein>
<dbReference type="PANTHER" id="PTHR43362">
    <property type="entry name" value="MANNITOL DEHYDROGENASE DSF1-RELATED"/>
    <property type="match status" value="1"/>
</dbReference>
<dbReference type="InterPro" id="IPR013118">
    <property type="entry name" value="Mannitol_DH_C"/>
</dbReference>
<dbReference type="PRINTS" id="PR00084">
    <property type="entry name" value="MTLDHDRGNASE"/>
</dbReference>
<reference evidence="4 5" key="1">
    <citation type="submission" date="2019-12" db="EMBL/GenBank/DDBJ databases">
        <title>Roseobacter cerasinus sp. nov., isolated from seawater around aquaculture.</title>
        <authorList>
            <person name="Muramatsu S."/>
            <person name="Takabe Y."/>
            <person name="Mori K."/>
            <person name="Takaichi S."/>
            <person name="Hanada S."/>
        </authorList>
    </citation>
    <scope>NUCLEOTIDE SEQUENCE [LARGE SCALE GENOMIC DNA]</scope>
    <source>
        <strain evidence="4 5">AI77</strain>
    </source>
</reference>
<dbReference type="GO" id="GO:0016616">
    <property type="term" value="F:oxidoreductase activity, acting on the CH-OH group of donors, NAD or NADP as acceptor"/>
    <property type="evidence" value="ECO:0007669"/>
    <property type="project" value="TreeGrafter"/>
</dbReference>
<dbReference type="AlphaFoldDB" id="A0A640VN77"/>
<dbReference type="SUPFAM" id="SSF48179">
    <property type="entry name" value="6-phosphogluconate dehydrogenase C-terminal domain-like"/>
    <property type="match status" value="1"/>
</dbReference>
<feature type="domain" description="Mannitol dehydrogenase N-terminal" evidence="2">
    <location>
        <begin position="4"/>
        <end position="227"/>
    </location>
</feature>
<dbReference type="Gene3D" id="3.40.50.720">
    <property type="entry name" value="NAD(P)-binding Rossmann-like Domain"/>
    <property type="match status" value="1"/>
</dbReference>
<organism evidence="4 5">
    <name type="scientific">Roseobacter cerasinus</name>
    <dbReference type="NCBI Taxonomy" id="2602289"/>
    <lineage>
        <taxon>Bacteria</taxon>
        <taxon>Pseudomonadati</taxon>
        <taxon>Pseudomonadota</taxon>
        <taxon>Alphaproteobacteria</taxon>
        <taxon>Rhodobacterales</taxon>
        <taxon>Roseobacteraceae</taxon>
        <taxon>Roseobacter</taxon>
    </lineage>
</organism>
<evidence type="ECO:0000313" key="5">
    <source>
        <dbReference type="Proteomes" id="UP000436522"/>
    </source>
</evidence>
<dbReference type="InterPro" id="IPR036291">
    <property type="entry name" value="NAD(P)-bd_dom_sf"/>
</dbReference>
<dbReference type="SUPFAM" id="SSF51735">
    <property type="entry name" value="NAD(P)-binding Rossmann-fold domains"/>
    <property type="match status" value="1"/>
</dbReference>
<evidence type="ECO:0000259" key="2">
    <source>
        <dbReference type="Pfam" id="PF01232"/>
    </source>
</evidence>
<evidence type="ECO:0000259" key="3">
    <source>
        <dbReference type="Pfam" id="PF08125"/>
    </source>
</evidence>
<dbReference type="Proteomes" id="UP000436522">
    <property type="component" value="Unassembled WGS sequence"/>
</dbReference>
<dbReference type="OrthoDB" id="271711at2"/>
<evidence type="ECO:0000256" key="1">
    <source>
        <dbReference type="ARBA" id="ARBA00023002"/>
    </source>
</evidence>
<dbReference type="InterPro" id="IPR013131">
    <property type="entry name" value="Mannitol_DH_N"/>
</dbReference>
<dbReference type="Pfam" id="PF01232">
    <property type="entry name" value="Mannitol_dh"/>
    <property type="match status" value="1"/>
</dbReference>
<dbReference type="Gene3D" id="1.10.1040.10">
    <property type="entry name" value="N-(1-d-carboxylethyl)-l-norvaline Dehydrogenase, domain 2"/>
    <property type="match status" value="1"/>
</dbReference>
<dbReference type="EMBL" id="BLIV01000002">
    <property type="protein sequence ID" value="GFE49112.1"/>
    <property type="molecule type" value="Genomic_DNA"/>
</dbReference>
<dbReference type="Pfam" id="PF08125">
    <property type="entry name" value="Mannitol_dh_C"/>
    <property type="match status" value="1"/>
</dbReference>
<sequence length="403" mass="43373">MTPRILHIGLGNFARAHLVDYTQDAGGWQVTGVSLRSPTVRDGLRAQGYGYGLAIQGRGVKQIDVLDDVLVAPEAPGAVLAQIADANVHIISVSVTEKGYHLTPDNLLDLDDPLIAQDLAGEGPQTVIGFLARGLAVRETPVTVMSCDNRANNGDVLKAAVVTFAAEARLDMRKVQARFPNSMVDRITPATTDVLRAETGDPMVVPTEPFREWVIEDHFAGPRPDWPDVVFTKHVAPHEMRKLRMLNGAHSMLAYAGTLAGHEFVHDAMADATLRAQTRALMGEAARTLSPEMQQIAPAYVDALTARFDNPHMGHSLRQIAMDGTQKLPYRIIDSLRALGGDAPALVAGVRAWIGFCRAEVAAGRKLQDPKAEIIMDIVTSGGSDEQLLALIGAQNLAGVILE</sequence>
<feature type="domain" description="Mannitol dehydrogenase C-terminal" evidence="3">
    <location>
        <begin position="234"/>
        <end position="381"/>
    </location>
</feature>
<dbReference type="PANTHER" id="PTHR43362:SF1">
    <property type="entry name" value="MANNITOL DEHYDROGENASE 2-RELATED"/>
    <property type="match status" value="1"/>
</dbReference>
<dbReference type="InterPro" id="IPR000669">
    <property type="entry name" value="Mannitol_DH"/>
</dbReference>
<keyword evidence="1" id="KW-0560">Oxidoreductase</keyword>
<dbReference type="RefSeq" id="WP_159975002.1">
    <property type="nucleotide sequence ID" value="NZ_BLIV01000002.1"/>
</dbReference>
<accession>A0A640VN77</accession>
<evidence type="ECO:0000313" key="4">
    <source>
        <dbReference type="EMBL" id="GFE49112.1"/>
    </source>
</evidence>
<comment type="caution">
    <text evidence="4">The sequence shown here is derived from an EMBL/GenBank/DDBJ whole genome shotgun (WGS) entry which is preliminary data.</text>
</comment>
<dbReference type="InterPro" id="IPR013328">
    <property type="entry name" value="6PGD_dom2"/>
</dbReference>
<dbReference type="InterPro" id="IPR050988">
    <property type="entry name" value="Mannitol_DH/Oxidoreductase"/>
</dbReference>
<proteinExistence type="predicted"/>
<keyword evidence="5" id="KW-1185">Reference proteome</keyword>